<proteinExistence type="predicted"/>
<evidence type="ECO:0000313" key="4">
    <source>
        <dbReference type="Proteomes" id="UP001492380"/>
    </source>
</evidence>
<sequence length="288" mass="30434">MSFSKPSVSGLLATAILATGALAKTDIAGCTTTNTVVYGGASVIWYVPGTGEICEALDCGGGRAPPKTTVPGCPAYSGTASYSPSYLPGYGAGATSSPVADNVAATATGSVVAPGYAAPPAASSSAVGAIVVAPSVSSIKGFEPVITPAPAVSSSVIPVVKSGRPQQQRRRLRRAPRRLVDQGRRPRRHPYPRPQHPAPVHWRRCRRRWRQGRHGCPGRCCRCRLCSFVRVLLLSGDGRWMLDLRGRLSGSLFLVSLFESLVVGAVFGIEETLETPLCLYHVERIVNL</sequence>
<evidence type="ECO:0000256" key="2">
    <source>
        <dbReference type="SAM" id="SignalP"/>
    </source>
</evidence>
<organism evidence="3 4">
    <name type="scientific">Phyllosticta capitalensis</name>
    <dbReference type="NCBI Taxonomy" id="121624"/>
    <lineage>
        <taxon>Eukaryota</taxon>
        <taxon>Fungi</taxon>
        <taxon>Dikarya</taxon>
        <taxon>Ascomycota</taxon>
        <taxon>Pezizomycotina</taxon>
        <taxon>Dothideomycetes</taxon>
        <taxon>Dothideomycetes incertae sedis</taxon>
        <taxon>Botryosphaeriales</taxon>
        <taxon>Phyllostictaceae</taxon>
        <taxon>Phyllosticta</taxon>
    </lineage>
</organism>
<protein>
    <submittedName>
        <fullName evidence="3">Uncharacterized protein</fullName>
    </submittedName>
</protein>
<keyword evidence="2" id="KW-0732">Signal</keyword>
<keyword evidence="4" id="KW-1185">Reference proteome</keyword>
<feature type="region of interest" description="Disordered" evidence="1">
    <location>
        <begin position="160"/>
        <end position="197"/>
    </location>
</feature>
<feature type="signal peptide" evidence="2">
    <location>
        <begin position="1"/>
        <end position="23"/>
    </location>
</feature>
<dbReference type="Proteomes" id="UP001492380">
    <property type="component" value="Unassembled WGS sequence"/>
</dbReference>
<feature type="compositionally biased region" description="Basic residues" evidence="1">
    <location>
        <begin position="167"/>
        <end position="177"/>
    </location>
</feature>
<gene>
    <name evidence="3" type="ORF">HDK90DRAFT_39590</name>
</gene>
<evidence type="ECO:0000313" key="3">
    <source>
        <dbReference type="EMBL" id="KAK8247359.1"/>
    </source>
</evidence>
<dbReference type="EMBL" id="JBBWRZ010000001">
    <property type="protein sequence ID" value="KAK8247359.1"/>
    <property type="molecule type" value="Genomic_DNA"/>
</dbReference>
<feature type="chain" id="PRO_5045948815" evidence="2">
    <location>
        <begin position="24"/>
        <end position="288"/>
    </location>
</feature>
<evidence type="ECO:0000256" key="1">
    <source>
        <dbReference type="SAM" id="MobiDB-lite"/>
    </source>
</evidence>
<name>A0ABR1Z4U3_9PEZI</name>
<comment type="caution">
    <text evidence="3">The sequence shown here is derived from an EMBL/GenBank/DDBJ whole genome shotgun (WGS) entry which is preliminary data.</text>
</comment>
<reference evidence="3 4" key="1">
    <citation type="submission" date="2024-04" db="EMBL/GenBank/DDBJ databases">
        <title>Phyllosticta paracitricarpa is synonymous to the EU quarantine fungus P. citricarpa based on phylogenomic analyses.</title>
        <authorList>
            <consortium name="Lawrence Berkeley National Laboratory"/>
            <person name="Van Ingen-Buijs V.A."/>
            <person name="Van Westerhoven A.C."/>
            <person name="Haridas S."/>
            <person name="Skiadas P."/>
            <person name="Martin F."/>
            <person name="Groenewald J.Z."/>
            <person name="Crous P.W."/>
            <person name="Seidl M.F."/>
        </authorList>
    </citation>
    <scope>NUCLEOTIDE SEQUENCE [LARGE SCALE GENOMIC DNA]</scope>
    <source>
        <strain evidence="3 4">CBS 123374</strain>
    </source>
</reference>
<accession>A0ABR1Z4U3</accession>